<feature type="domain" description="Aminotransferase class V" evidence="9">
    <location>
        <begin position="21"/>
        <end position="390"/>
    </location>
</feature>
<dbReference type="PANTHER" id="PTHR43586">
    <property type="entry name" value="CYSTEINE DESULFURASE"/>
    <property type="match status" value="1"/>
</dbReference>
<accession>A0ABP9S2M5</accession>
<sequence>MSFDPYDFRLQFPALARDDLIYLDNAATTHKPTAVLEAMAQFYRQDNANVHRGAHRLSARATRAFEGARHTLARFLNAPASEEVIFTRGTTESMNLLANSLGQMVLDEGALVLVDAWAHHATIVPWQQAAARTGATLKPIPLDSKGRLDEVAFAELLALGPQVVVLTAISNALGARAPVDRWLPKAQAAGAITVVDGAQAVAHEPVDLQALGCDFYAFSGHKMYGPTGIGVLWGRRDLLDAMPPYQFGGEMIQSVSFERSSFNVLPFKFEAGTPAIAEAIGLGAAANWLMAQDRRAIAAHEQALLSYARERLQSLEGLTLYSAFEDNAGSLAFNVDGEHHQDVGIWLDQAGIAVRCGHHCCQPLMSLLGVRGTCRLSIAGYNHHDEIDALVAALTDYLEFLYDDA</sequence>
<dbReference type="Gene3D" id="3.90.1150.10">
    <property type="entry name" value="Aspartate Aminotransferase, domain 1"/>
    <property type="match status" value="1"/>
</dbReference>
<dbReference type="Pfam" id="PF00266">
    <property type="entry name" value="Aminotran_5"/>
    <property type="match status" value="1"/>
</dbReference>
<comment type="catalytic activity">
    <reaction evidence="6 8">
        <text>(sulfur carrier)-H + L-cysteine = (sulfur carrier)-SH + L-alanine</text>
        <dbReference type="Rhea" id="RHEA:43892"/>
        <dbReference type="Rhea" id="RHEA-COMP:14737"/>
        <dbReference type="Rhea" id="RHEA-COMP:14739"/>
        <dbReference type="ChEBI" id="CHEBI:29917"/>
        <dbReference type="ChEBI" id="CHEBI:35235"/>
        <dbReference type="ChEBI" id="CHEBI:57972"/>
        <dbReference type="ChEBI" id="CHEBI:64428"/>
        <dbReference type="EC" id="2.8.1.7"/>
    </reaction>
</comment>
<gene>
    <name evidence="10" type="ORF">GCM10025772_14070</name>
</gene>
<comment type="caution">
    <text evidence="10">The sequence shown here is derived from an EMBL/GenBank/DDBJ whole genome shotgun (WGS) entry which is preliminary data.</text>
</comment>
<dbReference type="NCBIfam" id="TIGR01979">
    <property type="entry name" value="sufS"/>
    <property type="match status" value="1"/>
</dbReference>
<dbReference type="InterPro" id="IPR015422">
    <property type="entry name" value="PyrdxlP-dep_Trfase_small"/>
</dbReference>
<dbReference type="InterPro" id="IPR000192">
    <property type="entry name" value="Aminotrans_V_dom"/>
</dbReference>
<comment type="function">
    <text evidence="8">Catalyzes the removal of elemental sulfur and selenium atoms from L-cysteine, L-cystine, L-selenocysteine, and L-selenocystine to produce L-alanine.</text>
</comment>
<evidence type="ECO:0000256" key="3">
    <source>
        <dbReference type="ARBA" id="ARBA00012239"/>
    </source>
</evidence>
<evidence type="ECO:0000259" key="9">
    <source>
        <dbReference type="Pfam" id="PF00266"/>
    </source>
</evidence>
<dbReference type="InterPro" id="IPR010970">
    <property type="entry name" value="Cys_dSase_SufS"/>
</dbReference>
<evidence type="ECO:0000256" key="4">
    <source>
        <dbReference type="ARBA" id="ARBA00022679"/>
    </source>
</evidence>
<comment type="cofactor">
    <cofactor evidence="1 7">
        <name>pyridoxal 5'-phosphate</name>
        <dbReference type="ChEBI" id="CHEBI:597326"/>
    </cofactor>
</comment>
<keyword evidence="11" id="KW-1185">Reference proteome</keyword>
<reference evidence="11" key="1">
    <citation type="journal article" date="2019" name="Int. J. Syst. Evol. Microbiol.">
        <title>The Global Catalogue of Microorganisms (GCM) 10K type strain sequencing project: providing services to taxonomists for standard genome sequencing and annotation.</title>
        <authorList>
            <consortium name="The Broad Institute Genomics Platform"/>
            <consortium name="The Broad Institute Genome Sequencing Center for Infectious Disease"/>
            <person name="Wu L."/>
            <person name="Ma J."/>
        </authorList>
    </citation>
    <scope>NUCLEOTIDE SEQUENCE [LARGE SCALE GENOMIC DNA]</scope>
    <source>
        <strain evidence="11">JCM 18720</strain>
    </source>
</reference>
<dbReference type="CDD" id="cd06453">
    <property type="entry name" value="SufS_like"/>
    <property type="match status" value="1"/>
</dbReference>
<keyword evidence="5 8" id="KW-0663">Pyridoxal phosphate</keyword>
<proteinExistence type="inferred from homology"/>
<dbReference type="InterPro" id="IPR020578">
    <property type="entry name" value="Aminotrans_V_PyrdxlP_BS"/>
</dbReference>
<evidence type="ECO:0000313" key="10">
    <source>
        <dbReference type="EMBL" id="GAA5190120.1"/>
    </source>
</evidence>
<evidence type="ECO:0000256" key="8">
    <source>
        <dbReference type="RuleBase" id="RU004506"/>
    </source>
</evidence>
<dbReference type="InterPro" id="IPR015424">
    <property type="entry name" value="PyrdxlP-dep_Trfase"/>
</dbReference>
<evidence type="ECO:0000256" key="2">
    <source>
        <dbReference type="ARBA" id="ARBA00010447"/>
    </source>
</evidence>
<dbReference type="InterPro" id="IPR015421">
    <property type="entry name" value="PyrdxlP-dep_Trfase_major"/>
</dbReference>
<keyword evidence="4 8" id="KW-0808">Transferase</keyword>
<dbReference type="RefSeq" id="WP_345316336.1">
    <property type="nucleotide sequence ID" value="NZ_BAABLF010000007.1"/>
</dbReference>
<name>A0ABP9S2M5_9GAMM</name>
<organism evidence="10 11">
    <name type="scientific">Ferrimonas gelatinilytica</name>
    <dbReference type="NCBI Taxonomy" id="1255257"/>
    <lineage>
        <taxon>Bacteria</taxon>
        <taxon>Pseudomonadati</taxon>
        <taxon>Pseudomonadota</taxon>
        <taxon>Gammaproteobacteria</taxon>
        <taxon>Alteromonadales</taxon>
        <taxon>Ferrimonadaceae</taxon>
        <taxon>Ferrimonas</taxon>
    </lineage>
</organism>
<dbReference type="Proteomes" id="UP001501600">
    <property type="component" value="Unassembled WGS sequence"/>
</dbReference>
<comment type="similarity">
    <text evidence="2 8">Belongs to the class-V pyridoxal-phosphate-dependent aminotransferase family. Csd subfamily.</text>
</comment>
<dbReference type="SUPFAM" id="SSF53383">
    <property type="entry name" value="PLP-dependent transferases"/>
    <property type="match status" value="1"/>
</dbReference>
<dbReference type="EC" id="2.8.1.7" evidence="3 8"/>
<evidence type="ECO:0000256" key="1">
    <source>
        <dbReference type="ARBA" id="ARBA00001933"/>
    </source>
</evidence>
<evidence type="ECO:0000256" key="6">
    <source>
        <dbReference type="ARBA" id="ARBA00050776"/>
    </source>
</evidence>
<dbReference type="EMBL" id="BAABLF010000007">
    <property type="protein sequence ID" value="GAA5190120.1"/>
    <property type="molecule type" value="Genomic_DNA"/>
</dbReference>
<evidence type="ECO:0000313" key="11">
    <source>
        <dbReference type="Proteomes" id="UP001501600"/>
    </source>
</evidence>
<dbReference type="PANTHER" id="PTHR43586:SF8">
    <property type="entry name" value="CYSTEINE DESULFURASE 1, CHLOROPLASTIC"/>
    <property type="match status" value="1"/>
</dbReference>
<dbReference type="PROSITE" id="PS00595">
    <property type="entry name" value="AA_TRANSFER_CLASS_5"/>
    <property type="match status" value="1"/>
</dbReference>
<dbReference type="Gene3D" id="3.40.640.10">
    <property type="entry name" value="Type I PLP-dependent aspartate aminotransferase-like (Major domain)"/>
    <property type="match status" value="1"/>
</dbReference>
<protein>
    <recommendedName>
        <fullName evidence="3 8">Cysteine desulfurase</fullName>
        <ecNumber evidence="3 8">2.8.1.7</ecNumber>
    </recommendedName>
</protein>
<evidence type="ECO:0000256" key="7">
    <source>
        <dbReference type="RuleBase" id="RU004504"/>
    </source>
</evidence>
<evidence type="ECO:0000256" key="5">
    <source>
        <dbReference type="ARBA" id="ARBA00022898"/>
    </source>
</evidence>